<dbReference type="PROSITE" id="PS51476">
    <property type="entry name" value="PROTEASOME_BETA_2"/>
    <property type="match status" value="1"/>
</dbReference>
<dbReference type="Proteomes" id="UP000684084">
    <property type="component" value="Unassembled WGS sequence"/>
</dbReference>
<keyword evidence="2 10" id="KW-0963">Cytoplasm</keyword>
<comment type="subunit">
    <text evidence="10">Component of the proteasome complex.</text>
</comment>
<dbReference type="GO" id="GO:0051603">
    <property type="term" value="P:proteolysis involved in protein catabolic process"/>
    <property type="evidence" value="ECO:0007669"/>
    <property type="project" value="InterPro"/>
</dbReference>
<dbReference type="GO" id="GO:0004298">
    <property type="term" value="F:threonine-type endopeptidase activity"/>
    <property type="evidence" value="ECO:0007669"/>
    <property type="project" value="UniProtKB-KW"/>
</dbReference>
<dbReference type="InterPro" id="IPR023333">
    <property type="entry name" value="Proteasome_suB-type"/>
</dbReference>
<protein>
    <recommendedName>
        <fullName evidence="10">Proteasome subunit beta</fullName>
    </recommendedName>
</protein>
<gene>
    <name evidence="11" type="ORF">CHRIB12_LOCUS9719</name>
</gene>
<dbReference type="GO" id="GO:0019774">
    <property type="term" value="C:proteasome core complex, beta-subunit complex"/>
    <property type="evidence" value="ECO:0007669"/>
    <property type="project" value="UniProtKB-ARBA"/>
</dbReference>
<dbReference type="OrthoDB" id="7854943at2759"/>
<evidence type="ECO:0000256" key="4">
    <source>
        <dbReference type="ARBA" id="ARBA00022698"/>
    </source>
</evidence>
<evidence type="ECO:0000256" key="6">
    <source>
        <dbReference type="ARBA" id="ARBA00022942"/>
    </source>
</evidence>
<dbReference type="PROSITE" id="PS00854">
    <property type="entry name" value="PROTEASOME_BETA_1"/>
    <property type="match status" value="1"/>
</dbReference>
<evidence type="ECO:0000256" key="5">
    <source>
        <dbReference type="ARBA" id="ARBA00022801"/>
    </source>
</evidence>
<dbReference type="SUPFAM" id="SSF56235">
    <property type="entry name" value="N-terminal nucleophile aminohydrolases (Ntn hydrolases)"/>
    <property type="match status" value="1"/>
</dbReference>
<keyword evidence="7" id="KW-0865">Zymogen</keyword>
<dbReference type="InterPro" id="IPR029055">
    <property type="entry name" value="Ntn_hydrolases_N"/>
</dbReference>
<keyword evidence="8 10" id="KW-0539">Nucleus</keyword>
<dbReference type="PANTHER" id="PTHR32194">
    <property type="entry name" value="METALLOPROTEASE TLDD"/>
    <property type="match status" value="1"/>
</dbReference>
<dbReference type="Gene3D" id="3.60.20.10">
    <property type="entry name" value="Glutamine Phosphoribosylpyrophosphate, subunit 1, domain 1"/>
    <property type="match status" value="1"/>
</dbReference>
<dbReference type="PRINTS" id="PR00141">
    <property type="entry name" value="PROTEASOME"/>
</dbReference>
<dbReference type="GO" id="GO:0005737">
    <property type="term" value="C:cytoplasm"/>
    <property type="evidence" value="ECO:0007669"/>
    <property type="project" value="UniProtKB-SubCell"/>
</dbReference>
<dbReference type="CDD" id="cd03762">
    <property type="entry name" value="proteasome_beta_type_6"/>
    <property type="match status" value="1"/>
</dbReference>
<evidence type="ECO:0000313" key="11">
    <source>
        <dbReference type="EMBL" id="CAB5363902.1"/>
    </source>
</evidence>
<dbReference type="InterPro" id="IPR000243">
    <property type="entry name" value="Pept_T1A_subB"/>
</dbReference>
<evidence type="ECO:0000256" key="7">
    <source>
        <dbReference type="ARBA" id="ARBA00023145"/>
    </source>
</evidence>
<reference evidence="11" key="1">
    <citation type="submission" date="2020-05" db="EMBL/GenBank/DDBJ databases">
        <authorList>
            <person name="Rincon C."/>
            <person name="Sanders R I."/>
            <person name="Robbins C."/>
            <person name="Chaturvedi A."/>
        </authorList>
    </citation>
    <scope>NUCLEOTIDE SEQUENCE</scope>
    <source>
        <strain evidence="11">CHB12</strain>
    </source>
</reference>
<proteinExistence type="inferred from homology"/>
<evidence type="ECO:0000256" key="9">
    <source>
        <dbReference type="PIRSR" id="PIRSR600243-1"/>
    </source>
</evidence>
<dbReference type="AlphaFoldDB" id="A0A916E6N2"/>
<evidence type="ECO:0000313" key="12">
    <source>
        <dbReference type="Proteomes" id="UP000684084"/>
    </source>
</evidence>
<dbReference type="EMBL" id="CAGKOT010000019">
    <property type="protein sequence ID" value="CAB5363902.1"/>
    <property type="molecule type" value="Genomic_DNA"/>
</dbReference>
<keyword evidence="4" id="KW-0888">Threonine protease</keyword>
<dbReference type="Pfam" id="PF00227">
    <property type="entry name" value="Proteasome"/>
    <property type="match status" value="1"/>
</dbReference>
<dbReference type="GO" id="GO:0005634">
    <property type="term" value="C:nucleus"/>
    <property type="evidence" value="ECO:0007669"/>
    <property type="project" value="UniProtKB-SubCell"/>
</dbReference>
<name>A0A916E6N2_9GLOM</name>
<dbReference type="InterPro" id="IPR001353">
    <property type="entry name" value="Proteasome_sua/b"/>
</dbReference>
<keyword evidence="6 10" id="KW-0647">Proteasome</keyword>
<comment type="similarity">
    <text evidence="10">Belongs to the peptidase T1B family.</text>
</comment>
<evidence type="ECO:0000256" key="8">
    <source>
        <dbReference type="ARBA" id="ARBA00023242"/>
    </source>
</evidence>
<sequence length="224" mass="24295">MDCRSAHDHEMILPGEVNLGTTVMAVKFGDGVIIGADSRTTTGAYIANRVTDKLTPVHDKIFCCRSGSAADTQAIADIVRYYLEMFAIKDGEDPTVQSASALFQELCYQNKDNLTAGIIVAGWDKYEGGSVYIIPLGGSLHKQPFAIGGSGSTYIYGYCDTAYKEGMTREEAIEFVRTAIALAISRDGSSGGCIRLAVITQQGVERIFTPGDKLPKFWQDELKL</sequence>
<comment type="function">
    <text evidence="10">Component of the proteasome, a multicatalytic proteinase complex which is characterized by its ability to cleave peptides with Arg, Phe, Tyr, Leu, and Glu adjacent to the leaving group at neutral or slightly basic pH. The proteasome has an ATP-dependent proteolytic activity.</text>
</comment>
<accession>A0A916E6N2</accession>
<keyword evidence="3" id="KW-0645">Protease</keyword>
<evidence type="ECO:0000256" key="10">
    <source>
        <dbReference type="RuleBase" id="RU004203"/>
    </source>
</evidence>
<dbReference type="PANTHER" id="PTHR32194:SF0">
    <property type="entry name" value="ATP-DEPENDENT PROTEASE SUBUNIT HSLV"/>
    <property type="match status" value="1"/>
</dbReference>
<feature type="active site" description="Nucleophile" evidence="9">
    <location>
        <position position="21"/>
    </location>
</feature>
<comment type="catalytic activity">
    <reaction evidence="1">
        <text>Cleavage of peptide bonds with very broad specificity.</text>
        <dbReference type="EC" id="3.4.25.1"/>
    </reaction>
</comment>
<evidence type="ECO:0000256" key="1">
    <source>
        <dbReference type="ARBA" id="ARBA00001198"/>
    </source>
</evidence>
<dbReference type="VEuPathDB" id="FungiDB:RhiirFUN_006066"/>
<evidence type="ECO:0000256" key="3">
    <source>
        <dbReference type="ARBA" id="ARBA00022670"/>
    </source>
</evidence>
<comment type="caution">
    <text evidence="11">The sequence shown here is derived from an EMBL/GenBank/DDBJ whole genome shotgun (WGS) entry which is preliminary data.</text>
</comment>
<comment type="subcellular location">
    <subcellularLocation>
        <location evidence="10">Cytoplasm</location>
    </subcellularLocation>
    <subcellularLocation>
        <location evidence="10">Nucleus</location>
    </subcellularLocation>
</comment>
<dbReference type="InterPro" id="IPR016050">
    <property type="entry name" value="Proteasome_bsu_CS"/>
</dbReference>
<dbReference type="FunFam" id="3.60.20.10:FF:000010">
    <property type="entry name" value="Proteasome subunit beta type-1"/>
    <property type="match status" value="1"/>
</dbReference>
<keyword evidence="5" id="KW-0378">Hydrolase</keyword>
<organism evidence="11 12">
    <name type="scientific">Rhizophagus irregularis</name>
    <dbReference type="NCBI Taxonomy" id="588596"/>
    <lineage>
        <taxon>Eukaryota</taxon>
        <taxon>Fungi</taxon>
        <taxon>Fungi incertae sedis</taxon>
        <taxon>Mucoromycota</taxon>
        <taxon>Glomeromycotina</taxon>
        <taxon>Glomeromycetes</taxon>
        <taxon>Glomerales</taxon>
        <taxon>Glomeraceae</taxon>
        <taxon>Rhizophagus</taxon>
    </lineage>
</organism>
<evidence type="ECO:0000256" key="2">
    <source>
        <dbReference type="ARBA" id="ARBA00022490"/>
    </source>
</evidence>